<dbReference type="AlphaFoldDB" id="A0AAD4ZCE5"/>
<gene>
    <name evidence="2" type="ORF">L3X38_019810</name>
</gene>
<name>A0AAD4ZCE5_PRUDU</name>
<feature type="region of interest" description="Disordered" evidence="1">
    <location>
        <begin position="35"/>
        <end position="68"/>
    </location>
</feature>
<sequence>MMLVLDSLMMVHTPSERDSTESEWKKLLEHFQCKGSARAGGGPRPPKRFQRRNAAQATGGGHQSGQAQRQIQLMLLPEG</sequence>
<evidence type="ECO:0000313" key="2">
    <source>
        <dbReference type="EMBL" id="KAI5340536.1"/>
    </source>
</evidence>
<comment type="caution">
    <text evidence="2">The sequence shown here is derived from an EMBL/GenBank/DDBJ whole genome shotgun (WGS) entry which is preliminary data.</text>
</comment>
<protein>
    <submittedName>
        <fullName evidence="2">Uncharacterized protein</fullName>
    </submittedName>
</protein>
<dbReference type="Proteomes" id="UP001054821">
    <property type="component" value="Chromosome 3"/>
</dbReference>
<organism evidence="2 3">
    <name type="scientific">Prunus dulcis</name>
    <name type="common">Almond</name>
    <name type="synonym">Amygdalus dulcis</name>
    <dbReference type="NCBI Taxonomy" id="3755"/>
    <lineage>
        <taxon>Eukaryota</taxon>
        <taxon>Viridiplantae</taxon>
        <taxon>Streptophyta</taxon>
        <taxon>Embryophyta</taxon>
        <taxon>Tracheophyta</taxon>
        <taxon>Spermatophyta</taxon>
        <taxon>Magnoliopsida</taxon>
        <taxon>eudicotyledons</taxon>
        <taxon>Gunneridae</taxon>
        <taxon>Pentapetalae</taxon>
        <taxon>rosids</taxon>
        <taxon>fabids</taxon>
        <taxon>Rosales</taxon>
        <taxon>Rosaceae</taxon>
        <taxon>Amygdaloideae</taxon>
        <taxon>Amygdaleae</taxon>
        <taxon>Prunus</taxon>
    </lineage>
</organism>
<accession>A0AAD4ZCE5</accession>
<evidence type="ECO:0000313" key="3">
    <source>
        <dbReference type="Proteomes" id="UP001054821"/>
    </source>
</evidence>
<keyword evidence="3" id="KW-1185">Reference proteome</keyword>
<evidence type="ECO:0000256" key="1">
    <source>
        <dbReference type="SAM" id="MobiDB-lite"/>
    </source>
</evidence>
<dbReference type="EMBL" id="JAJFAZ020000003">
    <property type="protein sequence ID" value="KAI5340536.1"/>
    <property type="molecule type" value="Genomic_DNA"/>
</dbReference>
<proteinExistence type="predicted"/>
<reference evidence="2 3" key="1">
    <citation type="journal article" date="2022" name="G3 (Bethesda)">
        <title>Whole-genome sequence and methylome profiling of the almond [Prunus dulcis (Mill.) D.A. Webb] cultivar 'Nonpareil'.</title>
        <authorList>
            <person name="D'Amico-Willman K.M."/>
            <person name="Ouma W.Z."/>
            <person name="Meulia T."/>
            <person name="Sideli G.M."/>
            <person name="Gradziel T.M."/>
            <person name="Fresnedo-Ramirez J."/>
        </authorList>
    </citation>
    <scope>NUCLEOTIDE SEQUENCE [LARGE SCALE GENOMIC DNA]</scope>
    <source>
        <strain evidence="2">Clone GOH B32 T37-40</strain>
    </source>
</reference>